<evidence type="ECO:0000313" key="5">
    <source>
        <dbReference type="EMBL" id="MCL6217050.1"/>
    </source>
</evidence>
<dbReference type="InterPro" id="IPR041700">
    <property type="entry name" value="OMP_b-brl_3"/>
</dbReference>
<organism evidence="5 6">
    <name type="scientific">Zunongwangia pacifica</name>
    <dbReference type="NCBI Taxonomy" id="2911062"/>
    <lineage>
        <taxon>Bacteria</taxon>
        <taxon>Pseudomonadati</taxon>
        <taxon>Bacteroidota</taxon>
        <taxon>Flavobacteriia</taxon>
        <taxon>Flavobacteriales</taxon>
        <taxon>Flavobacteriaceae</taxon>
        <taxon>Zunongwangia</taxon>
    </lineage>
</organism>
<gene>
    <name evidence="5" type="ORF">L1967_01990</name>
</gene>
<dbReference type="InterPro" id="IPR036942">
    <property type="entry name" value="Beta-barrel_TonB_sf"/>
</dbReference>
<accession>A0A9X2CK37</accession>
<sequence>MLNKLNGLYRMTILRLLPLLVFIIFIPNRMFSQSEVRGQIVDKEHQPVSFANVILLNAKDSVSVIKGVISEDDGKFLFEDIENQSYVLKISFLGFADYLKRFEVEGTTNLGNIVLQESSDSLDEVTVKARKPKIERKIDRISFNVENSVISSLNTYEILKRTPGVIVSQGELLVKNRPATVYINDRKVYLSTAELEQLLSGLNGESVKSVEVITTPPARYDAEGSGAILNIVMSKNPSIGYKGSINASNTIAVFPKYSLGTSQYYKTSNLNAFANYNFNAKNIYKNDESNVTYFGTQGSESSIWLGDFKRDTKNYAHSLNTILDFTLSEKSSLSLSANLNFTPKNDSDLNGRTDIYGASGNLDSLFTTNSRLENEGKNMLFNADFSTSLGENGAKLSAQANYIRYDENQDQRLSTTYFYGNGDEIRNNNIVTKGMQNSDIYTGQVDINASMGSLPVATGIKYAGITSNSGLDFYNSSASRVEGLSDALDYNENIYAAYFSTSKEWEKWSLKAGLRGEYTDISGISVKNGLVNDQDYFQLFPTFYAMRSVGEENSISLQYSRRIERPRFQSLNPFQYYINENNVKEGNPSLVPGIANKVKLNYSYKGFLFFDLYWDRVDHSPSVLAFQDNQNKILRTLNDNLDYTQQFSLDVTYANFVTDWYYLYGYVSGFYMENQIYARESAAETHKIDTFSAFLNIGNYFYFGGDGTFSGNVNTYFLPNILAGSYTYEDPQFGLDLGLRKTFMDNKISVSINAEDLFKTMNIPMQSQYLNQDNGFYAISETRRITFGIRYNFGNFRLDDNSRTIKADEETRLKERQVLD</sequence>
<dbReference type="EMBL" id="JAKHSK010000002">
    <property type="protein sequence ID" value="MCL6217050.1"/>
    <property type="molecule type" value="Genomic_DNA"/>
</dbReference>
<dbReference type="SUPFAM" id="SSF56935">
    <property type="entry name" value="Porins"/>
    <property type="match status" value="1"/>
</dbReference>
<name>A0A9X2CK37_9FLAO</name>
<dbReference type="InterPro" id="IPR008969">
    <property type="entry name" value="CarboxyPept-like_regulatory"/>
</dbReference>
<dbReference type="GO" id="GO:0009279">
    <property type="term" value="C:cell outer membrane"/>
    <property type="evidence" value="ECO:0007669"/>
    <property type="project" value="UniProtKB-SubCell"/>
</dbReference>
<evidence type="ECO:0000259" key="4">
    <source>
        <dbReference type="Pfam" id="PF14905"/>
    </source>
</evidence>
<dbReference type="Proteomes" id="UP001139521">
    <property type="component" value="Unassembled WGS sequence"/>
</dbReference>
<dbReference type="AlphaFoldDB" id="A0A9X2CK37"/>
<dbReference type="Gene3D" id="2.60.40.1120">
    <property type="entry name" value="Carboxypeptidase-like, regulatory domain"/>
    <property type="match status" value="1"/>
</dbReference>
<feature type="domain" description="Outer membrane protein beta-barrel" evidence="4">
    <location>
        <begin position="390"/>
        <end position="791"/>
    </location>
</feature>
<dbReference type="Pfam" id="PF14905">
    <property type="entry name" value="OMP_b-brl_3"/>
    <property type="match status" value="1"/>
</dbReference>
<evidence type="ECO:0000313" key="6">
    <source>
        <dbReference type="Proteomes" id="UP001139521"/>
    </source>
</evidence>
<dbReference type="Pfam" id="PF13715">
    <property type="entry name" value="CarbopepD_reg_2"/>
    <property type="match status" value="1"/>
</dbReference>
<evidence type="ECO:0000256" key="2">
    <source>
        <dbReference type="ARBA" id="ARBA00023136"/>
    </source>
</evidence>
<dbReference type="SUPFAM" id="SSF49464">
    <property type="entry name" value="Carboxypeptidase regulatory domain-like"/>
    <property type="match status" value="1"/>
</dbReference>
<keyword evidence="3" id="KW-0998">Cell outer membrane</keyword>
<proteinExistence type="predicted"/>
<protein>
    <submittedName>
        <fullName evidence="5">Outer membrane beta-barrel protein</fullName>
    </submittedName>
</protein>
<keyword evidence="6" id="KW-1185">Reference proteome</keyword>
<evidence type="ECO:0000256" key="1">
    <source>
        <dbReference type="ARBA" id="ARBA00004442"/>
    </source>
</evidence>
<keyword evidence="2" id="KW-0472">Membrane</keyword>
<dbReference type="Gene3D" id="2.40.170.20">
    <property type="entry name" value="TonB-dependent receptor, beta-barrel domain"/>
    <property type="match status" value="1"/>
</dbReference>
<comment type="subcellular location">
    <subcellularLocation>
        <location evidence="1">Cell outer membrane</location>
    </subcellularLocation>
</comment>
<comment type="caution">
    <text evidence="5">The sequence shown here is derived from an EMBL/GenBank/DDBJ whole genome shotgun (WGS) entry which is preliminary data.</text>
</comment>
<evidence type="ECO:0000256" key="3">
    <source>
        <dbReference type="ARBA" id="ARBA00023237"/>
    </source>
</evidence>
<reference evidence="5" key="1">
    <citation type="submission" date="2022-01" db="EMBL/GenBank/DDBJ databases">
        <title>Genome sequencing of Zunongwangia sp. M21534 genome.</title>
        <authorList>
            <person name="Chen Y."/>
            <person name="Dong C."/>
            <person name="Shao Z."/>
        </authorList>
    </citation>
    <scope>NUCLEOTIDE SEQUENCE</scope>
    <source>
        <strain evidence="5">MCCC M21534</strain>
    </source>
</reference>